<dbReference type="InterPro" id="IPR011332">
    <property type="entry name" value="Ribosomal_zn-bd"/>
</dbReference>
<dbReference type="Pfam" id="PF00935">
    <property type="entry name" value="Ribosomal_L44"/>
    <property type="match status" value="1"/>
</dbReference>
<evidence type="ECO:0000256" key="2">
    <source>
        <dbReference type="ARBA" id="ARBA00022980"/>
    </source>
</evidence>
<dbReference type="InterPro" id="IPR000552">
    <property type="entry name" value="Ribosomal_eL44"/>
</dbReference>
<gene>
    <name evidence="4" type="ORF">Mia14_0974</name>
</gene>
<dbReference type="GO" id="GO:0003735">
    <property type="term" value="F:structural constituent of ribosome"/>
    <property type="evidence" value="ECO:0007669"/>
    <property type="project" value="InterPro"/>
</dbReference>
<keyword evidence="5" id="KW-1185">Reference proteome</keyword>
<name>A0A218NP57_9ARCH</name>
<comment type="similarity">
    <text evidence="1">Belongs to the eukaryotic ribosomal protein eL42 family.</text>
</comment>
<dbReference type="OrthoDB" id="52456at2157"/>
<dbReference type="GO" id="GO:0006412">
    <property type="term" value="P:translation"/>
    <property type="evidence" value="ECO:0007669"/>
    <property type="project" value="InterPro"/>
</dbReference>
<keyword evidence="3" id="KW-0687">Ribonucleoprotein</keyword>
<sequence>MKVPKEINTYCPKCDKESTHTVKFYTQKPRGGLSVGTRRSERKRKGYFGKVKGQATVKKVSKRQKAILKCKVCSYSVERVFGNRTKKKLEYKM</sequence>
<dbReference type="EMBL" id="CP019964">
    <property type="protein sequence ID" value="ASI14245.1"/>
    <property type="molecule type" value="Genomic_DNA"/>
</dbReference>
<keyword evidence="2 4" id="KW-0689">Ribosomal protein</keyword>
<dbReference type="Gene3D" id="3.10.450.80">
    <property type="match status" value="1"/>
</dbReference>
<dbReference type="SUPFAM" id="SSF57829">
    <property type="entry name" value="Zn-binding ribosomal proteins"/>
    <property type="match status" value="1"/>
</dbReference>
<evidence type="ECO:0000313" key="5">
    <source>
        <dbReference type="Proteomes" id="UP000197679"/>
    </source>
</evidence>
<dbReference type="InterPro" id="IPR053708">
    <property type="entry name" value="Ribosomal_LSU_eL42"/>
</dbReference>
<dbReference type="RefSeq" id="WP_088820539.1">
    <property type="nucleotide sequence ID" value="NZ_CP019964.1"/>
</dbReference>
<accession>A0A218NP57</accession>
<evidence type="ECO:0000256" key="3">
    <source>
        <dbReference type="ARBA" id="ARBA00023274"/>
    </source>
</evidence>
<evidence type="ECO:0000256" key="1">
    <source>
        <dbReference type="ARBA" id="ARBA00009364"/>
    </source>
</evidence>
<dbReference type="AlphaFoldDB" id="A0A218NP57"/>
<evidence type="ECO:0000313" key="4">
    <source>
        <dbReference type="EMBL" id="ASI14245.1"/>
    </source>
</evidence>
<dbReference type="GO" id="GO:0005840">
    <property type="term" value="C:ribosome"/>
    <property type="evidence" value="ECO:0007669"/>
    <property type="project" value="UniProtKB-KW"/>
</dbReference>
<dbReference type="GO" id="GO:1990904">
    <property type="term" value="C:ribonucleoprotein complex"/>
    <property type="evidence" value="ECO:0007669"/>
    <property type="project" value="UniProtKB-KW"/>
</dbReference>
<organism evidence="4 5">
    <name type="scientific">Candidatus Mancarchaeum acidiphilum</name>
    <dbReference type="NCBI Taxonomy" id="1920749"/>
    <lineage>
        <taxon>Archaea</taxon>
        <taxon>Candidatus Micrarchaeota</taxon>
        <taxon>Candidatus Mancarchaeum</taxon>
    </lineage>
</organism>
<dbReference type="Proteomes" id="UP000197679">
    <property type="component" value="Chromosome"/>
</dbReference>
<dbReference type="KEGG" id="marh:Mia14_0974"/>
<protein>
    <submittedName>
        <fullName evidence="4">50S ribosomal protein L44e</fullName>
    </submittedName>
</protein>
<proteinExistence type="inferred from homology"/>
<reference evidence="4 5" key="1">
    <citation type="journal article" date="2017" name="Nat. Commun.">
        <title>'ARMAN' archaea depend on association with euryarchaeal host in culture and in situ.</title>
        <authorList>
            <person name="Golyshina O."/>
            <person name="Toshchakov S."/>
            <person name="Makarova K."/>
            <person name="Gavrilov S."/>
            <person name="Korzhenkov A."/>
            <person name="La Cono V."/>
            <person name="Arcadi E."/>
            <person name="Nechitaylo T."/>
            <person name="Ferrer M."/>
            <person name="Kublanov I."/>
            <person name="Wolf Y."/>
            <person name="Yakimov M."/>
            <person name="Golyshin P."/>
            <person name="Slesarev A."/>
            <person name="Kozyavkin S."/>
        </authorList>
    </citation>
    <scope>NUCLEOTIDE SEQUENCE [LARGE SCALE GENOMIC DNA]</scope>
    <source>
        <strain evidence="4 5">Mia14</strain>
    </source>
</reference>
<dbReference type="GeneID" id="33314510"/>